<evidence type="ECO:0000313" key="1">
    <source>
        <dbReference type="EMBL" id="KAK4042432.1"/>
    </source>
</evidence>
<dbReference type="Proteomes" id="UP001303115">
    <property type="component" value="Unassembled WGS sequence"/>
</dbReference>
<dbReference type="PANTHER" id="PTHR21310:SF15">
    <property type="entry name" value="AMINOGLYCOSIDE PHOSPHOTRANSFERASE DOMAIN-CONTAINING PROTEIN"/>
    <property type="match status" value="1"/>
</dbReference>
<reference evidence="2" key="1">
    <citation type="journal article" date="2023" name="Mol. Phylogenet. Evol.">
        <title>Genome-scale phylogeny and comparative genomics of the fungal order Sordariales.</title>
        <authorList>
            <person name="Hensen N."/>
            <person name="Bonometti L."/>
            <person name="Westerberg I."/>
            <person name="Brannstrom I.O."/>
            <person name="Guillou S."/>
            <person name="Cros-Aarteil S."/>
            <person name="Calhoun S."/>
            <person name="Haridas S."/>
            <person name="Kuo A."/>
            <person name="Mondo S."/>
            <person name="Pangilinan J."/>
            <person name="Riley R."/>
            <person name="LaButti K."/>
            <person name="Andreopoulos B."/>
            <person name="Lipzen A."/>
            <person name="Chen C."/>
            <person name="Yan M."/>
            <person name="Daum C."/>
            <person name="Ng V."/>
            <person name="Clum A."/>
            <person name="Steindorff A."/>
            <person name="Ohm R.A."/>
            <person name="Martin F."/>
            <person name="Silar P."/>
            <person name="Natvig D.O."/>
            <person name="Lalanne C."/>
            <person name="Gautier V."/>
            <person name="Ament-Velasquez S.L."/>
            <person name="Kruys A."/>
            <person name="Hutchinson M.I."/>
            <person name="Powell A.J."/>
            <person name="Barry K."/>
            <person name="Miller A.N."/>
            <person name="Grigoriev I.V."/>
            <person name="Debuchy R."/>
            <person name="Gladieux P."/>
            <person name="Hiltunen Thoren M."/>
            <person name="Johannesson H."/>
        </authorList>
    </citation>
    <scope>NUCLEOTIDE SEQUENCE [LARGE SCALE GENOMIC DNA]</scope>
    <source>
        <strain evidence="2">CBS 284.82</strain>
    </source>
</reference>
<keyword evidence="1" id="KW-0418">Kinase</keyword>
<keyword evidence="2" id="KW-1185">Reference proteome</keyword>
<protein>
    <submittedName>
        <fullName evidence="1">Kinase-like domain protein</fullName>
    </submittedName>
</protein>
<comment type="caution">
    <text evidence="1">The sequence shown here is derived from an EMBL/GenBank/DDBJ whole genome shotgun (WGS) entry which is preliminary data.</text>
</comment>
<dbReference type="InterPro" id="IPR051678">
    <property type="entry name" value="AGP_Transferase"/>
</dbReference>
<name>A0AAN6PKM4_9PEZI</name>
<evidence type="ECO:0000313" key="2">
    <source>
        <dbReference type="Proteomes" id="UP001303115"/>
    </source>
</evidence>
<gene>
    <name evidence="1" type="ORF">C8A01DRAFT_44563</name>
</gene>
<dbReference type="AlphaFoldDB" id="A0AAN6PKM4"/>
<proteinExistence type="predicted"/>
<accession>A0AAN6PKM4</accession>
<dbReference type="PANTHER" id="PTHR21310">
    <property type="entry name" value="AMINOGLYCOSIDE PHOSPHOTRANSFERASE-RELATED-RELATED"/>
    <property type="match status" value="1"/>
</dbReference>
<dbReference type="InterPro" id="IPR011009">
    <property type="entry name" value="Kinase-like_dom_sf"/>
</dbReference>
<dbReference type="Gene3D" id="3.90.1200.10">
    <property type="match status" value="1"/>
</dbReference>
<dbReference type="GO" id="GO:0016301">
    <property type="term" value="F:kinase activity"/>
    <property type="evidence" value="ECO:0007669"/>
    <property type="project" value="UniProtKB-KW"/>
</dbReference>
<sequence>MSADVKGEIPEPLCIGTTNEGKNYCPGFVFIKRSLPPSEYFTGSQGVYVPRLAKERLINEAAALEHIRQNTDIPVPKVWGHFESNQAYYLMTETIAGVGPSNFWEHQKAPLFEELATHQSKLKTLRFNKLGGPTGLVIPPYRVMQQTETDRWRLRDTDHSEYVFCHNDLCQNNTMVDPRTLKIAGFYLERFERVDDGEELLAFLESRVEGLRGRGHGQVVS</sequence>
<dbReference type="SUPFAM" id="SSF56112">
    <property type="entry name" value="Protein kinase-like (PK-like)"/>
    <property type="match status" value="1"/>
</dbReference>
<keyword evidence="1" id="KW-0808">Transferase</keyword>
<dbReference type="EMBL" id="MU854341">
    <property type="protein sequence ID" value="KAK4042432.1"/>
    <property type="molecule type" value="Genomic_DNA"/>
</dbReference>
<organism evidence="1 2">
    <name type="scientific">Parachaetomium inaequale</name>
    <dbReference type="NCBI Taxonomy" id="2588326"/>
    <lineage>
        <taxon>Eukaryota</taxon>
        <taxon>Fungi</taxon>
        <taxon>Dikarya</taxon>
        <taxon>Ascomycota</taxon>
        <taxon>Pezizomycotina</taxon>
        <taxon>Sordariomycetes</taxon>
        <taxon>Sordariomycetidae</taxon>
        <taxon>Sordariales</taxon>
        <taxon>Chaetomiaceae</taxon>
        <taxon>Parachaetomium</taxon>
    </lineage>
</organism>